<evidence type="ECO:0000313" key="5">
    <source>
        <dbReference type="Proteomes" id="UP000282106"/>
    </source>
</evidence>
<organism evidence="4 5">
    <name type="scientific">Stagnimonas aquatica</name>
    <dbReference type="NCBI Taxonomy" id="2689987"/>
    <lineage>
        <taxon>Bacteria</taxon>
        <taxon>Pseudomonadati</taxon>
        <taxon>Pseudomonadota</taxon>
        <taxon>Gammaproteobacteria</taxon>
        <taxon>Nevskiales</taxon>
        <taxon>Nevskiaceae</taxon>
        <taxon>Stagnimonas</taxon>
    </lineage>
</organism>
<sequence>MSEIQFNSIPVNLNVPGQYAEFDPSRANTGAVTVPQRTLLIGQQLAGATAVAGQPRRVFSPDEVGALCGRGSQIHHMAKRLLAADALTPAYILPLADKAAGTKSSRTLTVTGPSTAAGTVVLYVGERRYAVGVSSGMSAIAVAAAIIAAVNADADRYLDAAVDGADAFKVVLSARHKGIDAGNVRVTLNRYDGETLPLGVGVAIGALTAGTGDPDLTDAIAALGDQWYTTWVLGGTDGANLALVKAELADRFGPLRQLDAYAYAGINLDAAAAITLATGQNSPWLSLVDCADVLTPTWATAAHVAGCDTAEPDPGRPRQTLPLTGVVATAEALGRRTFAQRNQLIEGGVSTLKVDADGTVRIERLTTTYRTNTYGVTDKAYFDTETLHLLANLRYTLRSRFALKYPRHKLGADGSTGPNVMTPAIARAEIVSLYIDTWMEQGWVEGGEALTQFIAELVVERDGTDPNRLNSRLPPDLINQLRVSASQIQFIR</sequence>
<evidence type="ECO:0000259" key="2">
    <source>
        <dbReference type="Pfam" id="PF04984"/>
    </source>
</evidence>
<dbReference type="InterPro" id="IPR007067">
    <property type="entry name" value="Tail_sheath"/>
</dbReference>
<comment type="caution">
    <text evidence="4">The sequence shown here is derived from an EMBL/GenBank/DDBJ whole genome shotgun (WGS) entry which is preliminary data.</text>
</comment>
<dbReference type="InterPro" id="IPR035089">
    <property type="entry name" value="Phage_sheath_subtilisin"/>
</dbReference>
<dbReference type="InParanoid" id="A0A3N0V7G4"/>
<accession>A0A3N0V7G4</accession>
<evidence type="ECO:0000259" key="3">
    <source>
        <dbReference type="Pfam" id="PF17482"/>
    </source>
</evidence>
<proteinExistence type="inferred from homology"/>
<dbReference type="Pfam" id="PF04984">
    <property type="entry name" value="Phage_sheath_1"/>
    <property type="match status" value="1"/>
</dbReference>
<dbReference type="AlphaFoldDB" id="A0A3N0V7G4"/>
<feature type="domain" description="Tail sheath protein C-terminal" evidence="3">
    <location>
        <begin position="377"/>
        <end position="490"/>
    </location>
</feature>
<dbReference type="Proteomes" id="UP000282106">
    <property type="component" value="Unassembled WGS sequence"/>
</dbReference>
<name>A0A3N0V7G4_9GAMM</name>
<dbReference type="PIRSF" id="PIRSF007349">
    <property type="entry name" value="Tsp_L"/>
    <property type="match status" value="1"/>
</dbReference>
<gene>
    <name evidence="4" type="ORF">ED208_12655</name>
</gene>
<reference evidence="4 5" key="1">
    <citation type="submission" date="2018-10" db="EMBL/GenBank/DDBJ databases">
        <authorList>
            <person name="Chen W.-M."/>
        </authorList>
    </citation>
    <scope>NUCLEOTIDE SEQUENCE [LARGE SCALE GENOMIC DNA]</scope>
    <source>
        <strain evidence="4 5">THS-13</strain>
    </source>
</reference>
<protein>
    <submittedName>
        <fullName evidence="4">Phage tail protein</fullName>
    </submittedName>
</protein>
<dbReference type="EMBL" id="RJVO01000006">
    <property type="protein sequence ID" value="ROH88663.1"/>
    <property type="molecule type" value="Genomic_DNA"/>
</dbReference>
<comment type="similarity">
    <text evidence="1">Belongs to the myoviridae tail sheath protein family.</text>
</comment>
<dbReference type="InterPro" id="IPR020287">
    <property type="entry name" value="Tail_sheath_C"/>
</dbReference>
<dbReference type="RefSeq" id="WP_123212285.1">
    <property type="nucleotide sequence ID" value="NZ_RJVO01000006.1"/>
</dbReference>
<dbReference type="Pfam" id="PF17482">
    <property type="entry name" value="Phage_sheath_1C"/>
    <property type="match status" value="1"/>
</dbReference>
<evidence type="ECO:0000256" key="1">
    <source>
        <dbReference type="ARBA" id="ARBA00008005"/>
    </source>
</evidence>
<evidence type="ECO:0000313" key="4">
    <source>
        <dbReference type="EMBL" id="ROH88663.1"/>
    </source>
</evidence>
<feature type="domain" description="Tail sheath protein subtilisin-like" evidence="2">
    <location>
        <begin position="210"/>
        <end position="367"/>
    </location>
</feature>
<keyword evidence="5" id="KW-1185">Reference proteome</keyword>